<feature type="transmembrane region" description="Helical" evidence="1">
    <location>
        <begin position="76"/>
        <end position="98"/>
    </location>
</feature>
<proteinExistence type="predicted"/>
<reference evidence="2 3" key="1">
    <citation type="submission" date="2024-09" db="EMBL/GenBank/DDBJ databases">
        <authorList>
            <person name="Sun Q."/>
            <person name="Mori K."/>
        </authorList>
    </citation>
    <scope>NUCLEOTIDE SEQUENCE [LARGE SCALE GENOMIC DNA]</scope>
    <source>
        <strain evidence="2 3">TISTR 1856</strain>
    </source>
</reference>
<dbReference type="EMBL" id="JBHMDM010000005">
    <property type="protein sequence ID" value="MFB9377581.1"/>
    <property type="molecule type" value="Genomic_DNA"/>
</dbReference>
<keyword evidence="1" id="KW-0812">Transmembrane</keyword>
<feature type="transmembrane region" description="Helical" evidence="1">
    <location>
        <begin position="119"/>
        <end position="136"/>
    </location>
</feature>
<sequence length="138" mass="14231">MDAPQALLTAAGVHAGFQATITLLVYPALVATPPASWARVHAAHSRRIAPLVAVVYGALLGAWVCVLVGGAMTFPLWVAAAGSVVTGATTALSAAPTHTRLGREGPRPELLRRLVRADRVRLVGALTTLAGAWVVVGR</sequence>
<evidence type="ECO:0000313" key="2">
    <source>
        <dbReference type="EMBL" id="MFB9377581.1"/>
    </source>
</evidence>
<evidence type="ECO:0000256" key="1">
    <source>
        <dbReference type="SAM" id="Phobius"/>
    </source>
</evidence>
<dbReference type="Proteomes" id="UP001589748">
    <property type="component" value="Unassembled WGS sequence"/>
</dbReference>
<keyword evidence="3" id="KW-1185">Reference proteome</keyword>
<name>A0ABV5LU12_9ACTN</name>
<evidence type="ECO:0008006" key="4">
    <source>
        <dbReference type="Google" id="ProtNLM"/>
    </source>
</evidence>
<evidence type="ECO:0000313" key="3">
    <source>
        <dbReference type="Proteomes" id="UP001589748"/>
    </source>
</evidence>
<feature type="transmembrane region" description="Helical" evidence="1">
    <location>
        <begin position="6"/>
        <end position="27"/>
    </location>
</feature>
<organism evidence="2 3">
    <name type="scientific">Kineococcus gynurae</name>
    <dbReference type="NCBI Taxonomy" id="452979"/>
    <lineage>
        <taxon>Bacteria</taxon>
        <taxon>Bacillati</taxon>
        <taxon>Actinomycetota</taxon>
        <taxon>Actinomycetes</taxon>
        <taxon>Kineosporiales</taxon>
        <taxon>Kineosporiaceae</taxon>
        <taxon>Kineococcus</taxon>
    </lineage>
</organism>
<dbReference type="RefSeq" id="WP_380138878.1">
    <property type="nucleotide sequence ID" value="NZ_JBHLUI010000010.1"/>
</dbReference>
<accession>A0ABV5LU12</accession>
<keyword evidence="1" id="KW-0472">Membrane</keyword>
<comment type="caution">
    <text evidence="2">The sequence shown here is derived from an EMBL/GenBank/DDBJ whole genome shotgun (WGS) entry which is preliminary data.</text>
</comment>
<keyword evidence="1" id="KW-1133">Transmembrane helix</keyword>
<protein>
    <recommendedName>
        <fullName evidence="4">DUF1772 domain-containing protein</fullName>
    </recommendedName>
</protein>
<feature type="transmembrane region" description="Helical" evidence="1">
    <location>
        <begin position="48"/>
        <end position="70"/>
    </location>
</feature>
<gene>
    <name evidence="2" type="ORF">ACFFVI_11440</name>
</gene>